<dbReference type="InterPro" id="IPR006076">
    <property type="entry name" value="FAD-dep_OxRdtase"/>
</dbReference>
<sequence>MSVAIIGSGIIGLLSALTLTEAGYKVTIIARDLPGDETQSWASPWAGAAIFPYPDSNGHSLQVETFRYYWALAHRDPTSGVQTIKATEYFDDRDDDSSVWYKHLVPRYRRIATEDLPKGAKMGFTYKTMTVNPLVFLPWIKKHLESIGVKFIRKEVESIEEAQTIAGCKIVVHASGLGAYHLAGDKDVVAIRGQTMFVENKFDEVVMFQGSEYTYVIPRMFSGGVIMGGVSQEGNLDSTVNEELRSDILKRTKNIAPSSSESVNLKSDKIKDIVAFRPGRKGGYRLEPEGNVVHAYGFGSLGYIYSYGVAMKIRDVVDSMGLEKPIVRSRL</sequence>
<dbReference type="InterPro" id="IPR006181">
    <property type="entry name" value="D-amino_acid_oxidase_CS"/>
</dbReference>
<dbReference type="Gene3D" id="3.40.50.720">
    <property type="entry name" value="NAD(P)-binding Rossmann-like Domain"/>
    <property type="match status" value="1"/>
</dbReference>
<dbReference type="PANTHER" id="PTHR11530:SF11">
    <property type="entry name" value="D-ASPARTATE OXIDASE"/>
    <property type="match status" value="1"/>
</dbReference>
<evidence type="ECO:0000256" key="3">
    <source>
        <dbReference type="ARBA" id="ARBA00022630"/>
    </source>
</evidence>
<dbReference type="Proteomes" id="UP001149165">
    <property type="component" value="Unassembled WGS sequence"/>
</dbReference>
<keyword evidence="4 6" id="KW-0274">FAD</keyword>
<dbReference type="OrthoDB" id="2015447at2759"/>
<feature type="binding site" evidence="6">
    <location>
        <position position="277"/>
    </location>
    <ligand>
        <name>D-dopa</name>
        <dbReference type="ChEBI" id="CHEBI:149689"/>
    </ligand>
</feature>
<dbReference type="AlphaFoldDB" id="A0A9W9ESJ0"/>
<name>A0A9W9ESJ0_9EURO</name>
<dbReference type="PIRSF" id="PIRSF000189">
    <property type="entry name" value="D-aa_oxidase"/>
    <property type="match status" value="1"/>
</dbReference>
<dbReference type="GO" id="GO:0005737">
    <property type="term" value="C:cytoplasm"/>
    <property type="evidence" value="ECO:0007669"/>
    <property type="project" value="TreeGrafter"/>
</dbReference>
<keyword evidence="5" id="KW-0560">Oxidoreductase</keyword>
<feature type="chain" id="PRO_5040983709" description="FAD dependent oxidoreductase domain-containing protein" evidence="7">
    <location>
        <begin position="17"/>
        <end position="331"/>
    </location>
</feature>
<reference evidence="9" key="1">
    <citation type="submission" date="2022-11" db="EMBL/GenBank/DDBJ databases">
        <authorList>
            <person name="Petersen C."/>
        </authorList>
    </citation>
    <scope>NUCLEOTIDE SEQUENCE</scope>
    <source>
        <strain evidence="9">IBT 30069</strain>
    </source>
</reference>
<comment type="similarity">
    <text evidence="2">Belongs to the DAMOX/DASOX family.</text>
</comment>
<dbReference type="SUPFAM" id="SSF51971">
    <property type="entry name" value="Nucleotide-binding domain"/>
    <property type="match status" value="1"/>
</dbReference>
<gene>
    <name evidence="9" type="ORF">N7456_010818</name>
</gene>
<keyword evidence="3" id="KW-0285">Flavoprotein</keyword>
<evidence type="ECO:0000313" key="9">
    <source>
        <dbReference type="EMBL" id="KAJ5087202.1"/>
    </source>
</evidence>
<dbReference type="EMBL" id="JAPQKH010000007">
    <property type="protein sequence ID" value="KAJ5087202.1"/>
    <property type="molecule type" value="Genomic_DNA"/>
</dbReference>
<dbReference type="Gene3D" id="3.30.9.10">
    <property type="entry name" value="D-Amino Acid Oxidase, subunit A, domain 2"/>
    <property type="match status" value="1"/>
</dbReference>
<comment type="cofactor">
    <cofactor evidence="1 6">
        <name>FAD</name>
        <dbReference type="ChEBI" id="CHEBI:57692"/>
    </cofactor>
</comment>
<evidence type="ECO:0000256" key="6">
    <source>
        <dbReference type="PIRSR" id="PIRSR000189-1"/>
    </source>
</evidence>
<feature type="signal peptide" evidence="7">
    <location>
        <begin position="1"/>
        <end position="16"/>
    </location>
</feature>
<dbReference type="InterPro" id="IPR023209">
    <property type="entry name" value="DAO"/>
</dbReference>
<evidence type="ECO:0000313" key="10">
    <source>
        <dbReference type="Proteomes" id="UP001149165"/>
    </source>
</evidence>
<keyword evidence="7" id="KW-0732">Signal</keyword>
<dbReference type="GO" id="GO:0003884">
    <property type="term" value="F:D-amino-acid oxidase activity"/>
    <property type="evidence" value="ECO:0007669"/>
    <property type="project" value="InterPro"/>
</dbReference>
<feature type="binding site" evidence="6">
    <location>
        <position position="215"/>
    </location>
    <ligand>
        <name>D-dopa</name>
        <dbReference type="ChEBI" id="CHEBI:149689"/>
    </ligand>
</feature>
<accession>A0A9W9ESJ0</accession>
<evidence type="ECO:0000256" key="4">
    <source>
        <dbReference type="ARBA" id="ARBA00022827"/>
    </source>
</evidence>
<protein>
    <recommendedName>
        <fullName evidence="8">FAD dependent oxidoreductase domain-containing protein</fullName>
    </recommendedName>
</protein>
<dbReference type="PANTHER" id="PTHR11530">
    <property type="entry name" value="D-AMINO ACID OXIDASE"/>
    <property type="match status" value="1"/>
</dbReference>
<organism evidence="9 10">
    <name type="scientific">Penicillium angulare</name>
    <dbReference type="NCBI Taxonomy" id="116970"/>
    <lineage>
        <taxon>Eukaryota</taxon>
        <taxon>Fungi</taxon>
        <taxon>Dikarya</taxon>
        <taxon>Ascomycota</taxon>
        <taxon>Pezizomycotina</taxon>
        <taxon>Eurotiomycetes</taxon>
        <taxon>Eurotiomycetidae</taxon>
        <taxon>Eurotiales</taxon>
        <taxon>Aspergillaceae</taxon>
        <taxon>Penicillium</taxon>
    </lineage>
</organism>
<feature type="domain" description="FAD dependent oxidoreductase" evidence="8">
    <location>
        <begin position="3"/>
        <end position="313"/>
    </location>
</feature>
<dbReference type="GO" id="GO:0019478">
    <property type="term" value="P:D-amino acid catabolic process"/>
    <property type="evidence" value="ECO:0007669"/>
    <property type="project" value="TreeGrafter"/>
</dbReference>
<evidence type="ECO:0000256" key="2">
    <source>
        <dbReference type="ARBA" id="ARBA00006730"/>
    </source>
</evidence>
<feature type="binding site" evidence="6">
    <location>
        <position position="156"/>
    </location>
    <ligand>
        <name>FAD</name>
        <dbReference type="ChEBI" id="CHEBI:57692"/>
    </ligand>
</feature>
<evidence type="ECO:0000256" key="7">
    <source>
        <dbReference type="SAM" id="SignalP"/>
    </source>
</evidence>
<evidence type="ECO:0000256" key="5">
    <source>
        <dbReference type="ARBA" id="ARBA00023002"/>
    </source>
</evidence>
<dbReference type="PROSITE" id="PS00677">
    <property type="entry name" value="DAO"/>
    <property type="match status" value="1"/>
</dbReference>
<evidence type="ECO:0000259" key="8">
    <source>
        <dbReference type="Pfam" id="PF01266"/>
    </source>
</evidence>
<dbReference type="SUPFAM" id="SSF54373">
    <property type="entry name" value="FAD-linked reductases, C-terminal domain"/>
    <property type="match status" value="1"/>
</dbReference>
<evidence type="ECO:0000256" key="1">
    <source>
        <dbReference type="ARBA" id="ARBA00001974"/>
    </source>
</evidence>
<keyword evidence="10" id="KW-1185">Reference proteome</keyword>
<proteinExistence type="inferred from homology"/>
<comment type="caution">
    <text evidence="9">The sequence shown here is derived from an EMBL/GenBank/DDBJ whole genome shotgun (WGS) entry which is preliminary data.</text>
</comment>
<dbReference type="GO" id="GO:0071949">
    <property type="term" value="F:FAD binding"/>
    <property type="evidence" value="ECO:0007669"/>
    <property type="project" value="InterPro"/>
</dbReference>
<reference evidence="9" key="2">
    <citation type="journal article" date="2023" name="IMA Fungus">
        <title>Comparative genomic study of the Penicillium genus elucidates a diverse pangenome and 15 lateral gene transfer events.</title>
        <authorList>
            <person name="Petersen C."/>
            <person name="Sorensen T."/>
            <person name="Nielsen M.R."/>
            <person name="Sondergaard T.E."/>
            <person name="Sorensen J.L."/>
            <person name="Fitzpatrick D.A."/>
            <person name="Frisvad J.C."/>
            <person name="Nielsen K.L."/>
        </authorList>
    </citation>
    <scope>NUCLEOTIDE SEQUENCE</scope>
    <source>
        <strain evidence="9">IBT 30069</strain>
    </source>
</reference>
<dbReference type="Pfam" id="PF01266">
    <property type="entry name" value="DAO"/>
    <property type="match status" value="1"/>
</dbReference>